<reference evidence="5 6" key="1">
    <citation type="submission" date="2020-01" db="EMBL/GenBank/DDBJ databases">
        <title>Genome analysis.</title>
        <authorList>
            <person name="Wu S."/>
            <person name="Wang G."/>
        </authorList>
    </citation>
    <scope>NUCLEOTIDE SEQUENCE [LARGE SCALE GENOMIC DNA]</scope>
    <source>
        <strain evidence="5 6">SYL130</strain>
    </source>
</reference>
<dbReference type="Pfam" id="PF13377">
    <property type="entry name" value="Peripla_BP_3"/>
    <property type="match status" value="1"/>
</dbReference>
<keyword evidence="2" id="KW-0238">DNA-binding</keyword>
<dbReference type="CDD" id="cd06267">
    <property type="entry name" value="PBP1_LacI_sugar_binding-like"/>
    <property type="match status" value="1"/>
</dbReference>
<dbReference type="Pfam" id="PF00356">
    <property type="entry name" value="LacI"/>
    <property type="match status" value="1"/>
</dbReference>
<dbReference type="PANTHER" id="PTHR30146">
    <property type="entry name" value="LACI-RELATED TRANSCRIPTIONAL REPRESSOR"/>
    <property type="match status" value="1"/>
</dbReference>
<feature type="domain" description="HTH lacI-type" evidence="4">
    <location>
        <begin position="4"/>
        <end position="58"/>
    </location>
</feature>
<dbReference type="Gene3D" id="1.10.260.40">
    <property type="entry name" value="lambda repressor-like DNA-binding domains"/>
    <property type="match status" value="1"/>
</dbReference>
<organism evidence="5 6">
    <name type="scientific">Sediminibacterium roseum</name>
    <dbReference type="NCBI Taxonomy" id="1978412"/>
    <lineage>
        <taxon>Bacteria</taxon>
        <taxon>Pseudomonadati</taxon>
        <taxon>Bacteroidota</taxon>
        <taxon>Chitinophagia</taxon>
        <taxon>Chitinophagales</taxon>
        <taxon>Chitinophagaceae</taxon>
        <taxon>Sediminibacterium</taxon>
    </lineage>
</organism>
<evidence type="ECO:0000256" key="2">
    <source>
        <dbReference type="ARBA" id="ARBA00023125"/>
    </source>
</evidence>
<dbReference type="InterPro" id="IPR010982">
    <property type="entry name" value="Lambda_DNA-bd_dom_sf"/>
</dbReference>
<keyword evidence="3" id="KW-0804">Transcription</keyword>
<dbReference type="EMBL" id="JAACJS010000015">
    <property type="protein sequence ID" value="NCI51428.1"/>
    <property type="molecule type" value="Genomic_DNA"/>
</dbReference>
<sequence length="338" mass="37042">MDNITIKMLAKELNLSTAAISKALRDSHEISTPTKQRVQELASRLNYIPNAYAGSLRIRKSKTIAVVLPEVADSFFSQAINGIEAIAEERGYHVLIYLTHENFSREEAILKDFQSGRVDGVLMSLTAETASYKHINDLSSRNIPLVFFDRVCEEANTAKITTNDLESSYKATQHLVDCGCRNIALLSISDCLSISNKRKEGYEKALADNRVPQGPLNIFCGNDPAKNVAALKTILQKKDRPDGVIASVEKLTTDVYLACKELGLSIPGDMKVVSFSNLSSASILNPSLTTVTQPAYEMGKTAAIILFKSLEKKNFVLHDECLTLPSELIVRGSTVAGK</sequence>
<dbReference type="InterPro" id="IPR028082">
    <property type="entry name" value="Peripla_BP_I"/>
</dbReference>
<evidence type="ECO:0000256" key="3">
    <source>
        <dbReference type="ARBA" id="ARBA00023163"/>
    </source>
</evidence>
<protein>
    <submittedName>
        <fullName evidence="5">LacI family transcriptional regulator</fullName>
    </submittedName>
</protein>
<dbReference type="InterPro" id="IPR000843">
    <property type="entry name" value="HTH_LacI"/>
</dbReference>
<evidence type="ECO:0000313" key="5">
    <source>
        <dbReference type="EMBL" id="NCI51428.1"/>
    </source>
</evidence>
<gene>
    <name evidence="5" type="ORF">GWC95_15980</name>
</gene>
<evidence type="ECO:0000256" key="1">
    <source>
        <dbReference type="ARBA" id="ARBA00023015"/>
    </source>
</evidence>
<dbReference type="SUPFAM" id="SSF47413">
    <property type="entry name" value="lambda repressor-like DNA-binding domains"/>
    <property type="match status" value="1"/>
</dbReference>
<dbReference type="PROSITE" id="PS50932">
    <property type="entry name" value="HTH_LACI_2"/>
    <property type="match status" value="1"/>
</dbReference>
<keyword evidence="1" id="KW-0805">Transcription regulation</keyword>
<dbReference type="Proteomes" id="UP000753802">
    <property type="component" value="Unassembled WGS sequence"/>
</dbReference>
<evidence type="ECO:0000313" key="6">
    <source>
        <dbReference type="Proteomes" id="UP000753802"/>
    </source>
</evidence>
<evidence type="ECO:0000259" key="4">
    <source>
        <dbReference type="PROSITE" id="PS50932"/>
    </source>
</evidence>
<keyword evidence="6" id="KW-1185">Reference proteome</keyword>
<dbReference type="PANTHER" id="PTHR30146:SF109">
    <property type="entry name" value="HTH-TYPE TRANSCRIPTIONAL REGULATOR GALS"/>
    <property type="match status" value="1"/>
</dbReference>
<dbReference type="SUPFAM" id="SSF53822">
    <property type="entry name" value="Periplasmic binding protein-like I"/>
    <property type="match status" value="1"/>
</dbReference>
<name>A0ABX0A1Z9_9BACT</name>
<proteinExistence type="predicted"/>
<dbReference type="SMART" id="SM00354">
    <property type="entry name" value="HTH_LACI"/>
    <property type="match status" value="1"/>
</dbReference>
<dbReference type="Gene3D" id="3.40.50.2300">
    <property type="match status" value="2"/>
</dbReference>
<dbReference type="InterPro" id="IPR046335">
    <property type="entry name" value="LacI/GalR-like_sensor"/>
</dbReference>
<dbReference type="CDD" id="cd01392">
    <property type="entry name" value="HTH_LacI"/>
    <property type="match status" value="1"/>
</dbReference>
<accession>A0ABX0A1Z9</accession>
<comment type="caution">
    <text evidence="5">The sequence shown here is derived from an EMBL/GenBank/DDBJ whole genome shotgun (WGS) entry which is preliminary data.</text>
</comment>